<feature type="region of interest" description="Disordered" evidence="6">
    <location>
        <begin position="1"/>
        <end position="111"/>
    </location>
</feature>
<dbReference type="EMBL" id="JAGHQM010000368">
    <property type="protein sequence ID" value="KAH0562333.1"/>
    <property type="molecule type" value="Genomic_DNA"/>
</dbReference>
<feature type="transmembrane region" description="Helical" evidence="7">
    <location>
        <begin position="160"/>
        <end position="183"/>
    </location>
</feature>
<accession>A0A9P8RRL0</accession>
<dbReference type="Pfam" id="PF07690">
    <property type="entry name" value="MFS_1"/>
    <property type="match status" value="1"/>
</dbReference>
<organism evidence="8 9">
    <name type="scientific">Trichoglossum hirsutum</name>
    <dbReference type="NCBI Taxonomy" id="265104"/>
    <lineage>
        <taxon>Eukaryota</taxon>
        <taxon>Fungi</taxon>
        <taxon>Dikarya</taxon>
        <taxon>Ascomycota</taxon>
        <taxon>Pezizomycotina</taxon>
        <taxon>Geoglossomycetes</taxon>
        <taxon>Geoglossales</taxon>
        <taxon>Geoglossaceae</taxon>
        <taxon>Trichoglossum</taxon>
    </lineage>
</organism>
<evidence type="ECO:0000256" key="3">
    <source>
        <dbReference type="ARBA" id="ARBA00022692"/>
    </source>
</evidence>
<feature type="compositionally biased region" description="Basic and acidic residues" evidence="6">
    <location>
        <begin position="94"/>
        <end position="104"/>
    </location>
</feature>
<dbReference type="GO" id="GO:0022857">
    <property type="term" value="F:transmembrane transporter activity"/>
    <property type="evidence" value="ECO:0007669"/>
    <property type="project" value="InterPro"/>
</dbReference>
<keyword evidence="3 7" id="KW-0812">Transmembrane</keyword>
<feature type="transmembrane region" description="Helical" evidence="7">
    <location>
        <begin position="227"/>
        <end position="249"/>
    </location>
</feature>
<evidence type="ECO:0000313" key="8">
    <source>
        <dbReference type="EMBL" id="KAH0562333.1"/>
    </source>
</evidence>
<keyword evidence="2" id="KW-0813">Transport</keyword>
<comment type="subcellular location">
    <subcellularLocation>
        <location evidence="1">Membrane</location>
        <topology evidence="1">Multi-pass membrane protein</topology>
    </subcellularLocation>
</comment>
<feature type="transmembrane region" description="Helical" evidence="7">
    <location>
        <begin position="195"/>
        <end position="215"/>
    </location>
</feature>
<gene>
    <name evidence="8" type="ORF">GP486_002976</name>
</gene>
<proteinExistence type="predicted"/>
<feature type="compositionally biased region" description="Acidic residues" evidence="6">
    <location>
        <begin position="84"/>
        <end position="93"/>
    </location>
</feature>
<dbReference type="Proteomes" id="UP000750711">
    <property type="component" value="Unassembled WGS sequence"/>
</dbReference>
<dbReference type="AlphaFoldDB" id="A0A9P8RRL0"/>
<feature type="transmembrane region" description="Helical" evidence="7">
    <location>
        <begin position="130"/>
        <end position="148"/>
    </location>
</feature>
<dbReference type="InterPro" id="IPR036259">
    <property type="entry name" value="MFS_trans_sf"/>
</dbReference>
<evidence type="ECO:0000256" key="2">
    <source>
        <dbReference type="ARBA" id="ARBA00022448"/>
    </source>
</evidence>
<feature type="compositionally biased region" description="Low complexity" evidence="6">
    <location>
        <begin position="19"/>
        <end position="29"/>
    </location>
</feature>
<dbReference type="PANTHER" id="PTHR43791:SF27">
    <property type="entry name" value="TRANSPORTER, PUTATIVE (AFU_ORTHOLOGUE AFUA_2G15730)-RELATED"/>
    <property type="match status" value="1"/>
</dbReference>
<evidence type="ECO:0000256" key="4">
    <source>
        <dbReference type="ARBA" id="ARBA00022989"/>
    </source>
</evidence>
<name>A0A9P8RRL0_9PEZI</name>
<evidence type="ECO:0000256" key="5">
    <source>
        <dbReference type="ARBA" id="ARBA00023136"/>
    </source>
</evidence>
<protein>
    <recommendedName>
        <fullName evidence="10">Major facilitator superfamily (MFS) profile domain-containing protein</fullName>
    </recommendedName>
</protein>
<comment type="caution">
    <text evidence="8">The sequence shown here is derived from an EMBL/GenBank/DDBJ whole genome shotgun (WGS) entry which is preliminary data.</text>
</comment>
<dbReference type="GO" id="GO:0016020">
    <property type="term" value="C:membrane"/>
    <property type="evidence" value="ECO:0007669"/>
    <property type="project" value="UniProtKB-SubCell"/>
</dbReference>
<evidence type="ECO:0000256" key="7">
    <source>
        <dbReference type="SAM" id="Phobius"/>
    </source>
</evidence>
<evidence type="ECO:0000256" key="6">
    <source>
        <dbReference type="SAM" id="MobiDB-lite"/>
    </source>
</evidence>
<dbReference type="Gene3D" id="1.20.1250.20">
    <property type="entry name" value="MFS general substrate transporter like domains"/>
    <property type="match status" value="1"/>
</dbReference>
<reference evidence="8" key="1">
    <citation type="submission" date="2021-03" db="EMBL/GenBank/DDBJ databases">
        <title>Comparative genomics and phylogenomic investigation of the class Geoglossomycetes provide insights into ecological specialization and systematics.</title>
        <authorList>
            <person name="Melie T."/>
            <person name="Pirro S."/>
            <person name="Miller A.N."/>
            <person name="Quandt A."/>
        </authorList>
    </citation>
    <scope>NUCLEOTIDE SEQUENCE</scope>
    <source>
        <strain evidence="8">CAQ_001_2017</strain>
    </source>
</reference>
<keyword evidence="4 7" id="KW-1133">Transmembrane helix</keyword>
<evidence type="ECO:0000313" key="9">
    <source>
        <dbReference type="Proteomes" id="UP000750711"/>
    </source>
</evidence>
<sequence>MSTTHYAPIGQTPDPKGGSPIRSSSPSASTAQMTPDSNSDSDSDMDAGRGVESFEMKSFAEGAGKRQGAGPMSHHGEGYSRDMGDDDESEDEEHETRARDRRPSDSTVQSFQLYTPDEEQAVVRKFDRRLVPFLAFLYMLSFLDRSTSSQALVTSFPSLLVLRALLGIGEAAFGPGVPFYLSFFFKREELATRTGFFISAAPLATSFASSLAWAIMKLSERSPIAPWRMLFIVEGFPSVVAAIFAWQFIPDRPGSARFLSRRQKRVARLRLRNDKSGKGGEGTGRKLKWKEVSQALTDPICYLTAL</sequence>
<evidence type="ECO:0000256" key="1">
    <source>
        <dbReference type="ARBA" id="ARBA00004141"/>
    </source>
</evidence>
<dbReference type="SUPFAM" id="SSF103473">
    <property type="entry name" value="MFS general substrate transporter"/>
    <property type="match status" value="1"/>
</dbReference>
<evidence type="ECO:0008006" key="10">
    <source>
        <dbReference type="Google" id="ProtNLM"/>
    </source>
</evidence>
<keyword evidence="5 7" id="KW-0472">Membrane</keyword>
<dbReference type="PANTHER" id="PTHR43791">
    <property type="entry name" value="PERMEASE-RELATED"/>
    <property type="match status" value="1"/>
</dbReference>
<keyword evidence="9" id="KW-1185">Reference proteome</keyword>
<feature type="compositionally biased region" description="Basic and acidic residues" evidence="6">
    <location>
        <begin position="46"/>
        <end position="55"/>
    </location>
</feature>
<dbReference type="InterPro" id="IPR011701">
    <property type="entry name" value="MFS"/>
</dbReference>
<feature type="compositionally biased region" description="Basic and acidic residues" evidence="6">
    <location>
        <begin position="74"/>
        <end position="83"/>
    </location>
</feature>